<keyword evidence="8" id="KW-0072">Autophagy</keyword>
<dbReference type="EC" id="2.7.11.1" evidence="2"/>
<keyword evidence="16" id="KW-1185">Reference proteome</keyword>
<dbReference type="GO" id="GO:0004674">
    <property type="term" value="F:protein serine/threonine kinase activity"/>
    <property type="evidence" value="ECO:0007669"/>
    <property type="project" value="UniProtKB-KW"/>
</dbReference>
<comment type="catalytic activity">
    <reaction evidence="11">
        <text>L-seryl-[protein] + ATP = O-phospho-L-seryl-[protein] + ADP + H(+)</text>
        <dbReference type="Rhea" id="RHEA:17989"/>
        <dbReference type="Rhea" id="RHEA-COMP:9863"/>
        <dbReference type="Rhea" id="RHEA-COMP:11604"/>
        <dbReference type="ChEBI" id="CHEBI:15378"/>
        <dbReference type="ChEBI" id="CHEBI:29999"/>
        <dbReference type="ChEBI" id="CHEBI:30616"/>
        <dbReference type="ChEBI" id="CHEBI:83421"/>
        <dbReference type="ChEBI" id="CHEBI:456216"/>
        <dbReference type="EC" id="2.7.11.1"/>
    </reaction>
</comment>
<dbReference type="PROSITE" id="PS50011">
    <property type="entry name" value="PROTEIN_KINASE_DOM"/>
    <property type="match status" value="1"/>
</dbReference>
<dbReference type="CDD" id="cd00180">
    <property type="entry name" value="PKc"/>
    <property type="match status" value="1"/>
</dbReference>
<feature type="domain" description="Protein kinase" evidence="14">
    <location>
        <begin position="1"/>
        <end position="213"/>
    </location>
</feature>
<dbReference type="InterPro" id="IPR045269">
    <property type="entry name" value="Atg1-like"/>
</dbReference>
<evidence type="ECO:0000313" key="15">
    <source>
        <dbReference type="EMBL" id="KAH7088170.1"/>
    </source>
</evidence>
<evidence type="ECO:0000256" key="7">
    <source>
        <dbReference type="ARBA" id="ARBA00022840"/>
    </source>
</evidence>
<dbReference type="InterPro" id="IPR011009">
    <property type="entry name" value="Kinase-like_dom_sf"/>
</dbReference>
<dbReference type="Gene3D" id="1.10.510.10">
    <property type="entry name" value="Transferase(Phosphotransferase) domain 1"/>
    <property type="match status" value="1"/>
</dbReference>
<protein>
    <recommendedName>
        <fullName evidence="2">non-specific serine/threonine protein kinase</fullName>
        <ecNumber evidence="2">2.7.11.1</ecNumber>
    </recommendedName>
    <alternativeName>
        <fullName evidence="9">Autophagy-related protein 1</fullName>
    </alternativeName>
</protein>
<dbReference type="PANTHER" id="PTHR24348">
    <property type="entry name" value="SERINE/THREONINE-PROTEIN KINASE UNC-51-RELATED"/>
    <property type="match status" value="1"/>
</dbReference>
<dbReference type="Proteomes" id="UP000813461">
    <property type="component" value="Unassembled WGS sequence"/>
</dbReference>
<keyword evidence="4" id="KW-0808">Transferase</keyword>
<dbReference type="PROSITE" id="PS00108">
    <property type="entry name" value="PROTEIN_KINASE_ST"/>
    <property type="match status" value="1"/>
</dbReference>
<evidence type="ECO:0000256" key="13">
    <source>
        <dbReference type="RuleBase" id="RU000304"/>
    </source>
</evidence>
<feature type="binding site" evidence="12">
    <location>
        <position position="30"/>
    </location>
    <ligand>
        <name>ATP</name>
        <dbReference type="ChEBI" id="CHEBI:30616"/>
    </ligand>
</feature>
<sequence length="213" mass="23986">YKLLKNLGHGGSASVEKVEDVHTGKVYARKMFRNVYARNLTQAKRRLRDEVEVMKKLAAHHHIVRVHATYIVKRELAIILDPVADGGDLASFLQDFHDSDEAKDGSWSYRRDILRKSFGCLASGLAFMHRQTIRHKDIKPQNILIHRGDVMYTDFGLSYDFGDTGQSTTTGIVQGMTKRYCAPEVADGASRNSKSDIFSLGCVYIEILAKLEP</sequence>
<evidence type="ECO:0000313" key="16">
    <source>
        <dbReference type="Proteomes" id="UP000813461"/>
    </source>
</evidence>
<dbReference type="GO" id="GO:0010506">
    <property type="term" value="P:regulation of autophagy"/>
    <property type="evidence" value="ECO:0007669"/>
    <property type="project" value="InterPro"/>
</dbReference>
<evidence type="ECO:0000256" key="11">
    <source>
        <dbReference type="ARBA" id="ARBA00048679"/>
    </source>
</evidence>
<evidence type="ECO:0000256" key="12">
    <source>
        <dbReference type="PROSITE-ProRule" id="PRU10141"/>
    </source>
</evidence>
<dbReference type="Pfam" id="PF00069">
    <property type="entry name" value="Pkinase"/>
    <property type="match status" value="1"/>
</dbReference>
<dbReference type="EMBL" id="JAGMVJ010000008">
    <property type="protein sequence ID" value="KAH7088170.1"/>
    <property type="molecule type" value="Genomic_DNA"/>
</dbReference>
<evidence type="ECO:0000256" key="1">
    <source>
        <dbReference type="ARBA" id="ARBA00004623"/>
    </source>
</evidence>
<dbReference type="AlphaFoldDB" id="A0A8K0R6J4"/>
<evidence type="ECO:0000256" key="8">
    <source>
        <dbReference type="ARBA" id="ARBA00023006"/>
    </source>
</evidence>
<keyword evidence="6 15" id="KW-0418">Kinase</keyword>
<dbReference type="GO" id="GO:0000045">
    <property type="term" value="P:autophagosome assembly"/>
    <property type="evidence" value="ECO:0007669"/>
    <property type="project" value="TreeGrafter"/>
</dbReference>
<comment type="similarity">
    <text evidence="13">Belongs to the protein kinase superfamily.</text>
</comment>
<name>A0A8K0R6J4_9PLEO</name>
<dbReference type="GO" id="GO:0005829">
    <property type="term" value="C:cytosol"/>
    <property type="evidence" value="ECO:0007669"/>
    <property type="project" value="TreeGrafter"/>
</dbReference>
<evidence type="ECO:0000256" key="5">
    <source>
        <dbReference type="ARBA" id="ARBA00022741"/>
    </source>
</evidence>
<accession>A0A8K0R6J4</accession>
<evidence type="ECO:0000256" key="6">
    <source>
        <dbReference type="ARBA" id="ARBA00022777"/>
    </source>
</evidence>
<feature type="non-terminal residue" evidence="15">
    <location>
        <position position="1"/>
    </location>
</feature>
<dbReference type="InterPro" id="IPR017441">
    <property type="entry name" value="Protein_kinase_ATP_BS"/>
</dbReference>
<dbReference type="OrthoDB" id="4062651at2759"/>
<dbReference type="SUPFAM" id="SSF56112">
    <property type="entry name" value="Protein kinase-like (PK-like)"/>
    <property type="match status" value="1"/>
</dbReference>
<gene>
    <name evidence="15" type="ORF">FB567DRAFT_407498</name>
</gene>
<dbReference type="GO" id="GO:0005776">
    <property type="term" value="C:autophagosome"/>
    <property type="evidence" value="ECO:0007669"/>
    <property type="project" value="TreeGrafter"/>
</dbReference>
<dbReference type="InterPro" id="IPR008271">
    <property type="entry name" value="Ser/Thr_kinase_AS"/>
</dbReference>
<keyword evidence="5 12" id="KW-0547">Nucleotide-binding</keyword>
<dbReference type="GO" id="GO:0005524">
    <property type="term" value="F:ATP binding"/>
    <property type="evidence" value="ECO:0007669"/>
    <property type="project" value="UniProtKB-UniRule"/>
</dbReference>
<dbReference type="InterPro" id="IPR000719">
    <property type="entry name" value="Prot_kinase_dom"/>
</dbReference>
<dbReference type="PROSITE" id="PS00107">
    <property type="entry name" value="PROTEIN_KINASE_ATP"/>
    <property type="match status" value="1"/>
</dbReference>
<comment type="catalytic activity">
    <reaction evidence="10">
        <text>L-threonyl-[protein] + ATP = O-phospho-L-threonyl-[protein] + ADP + H(+)</text>
        <dbReference type="Rhea" id="RHEA:46608"/>
        <dbReference type="Rhea" id="RHEA-COMP:11060"/>
        <dbReference type="Rhea" id="RHEA-COMP:11605"/>
        <dbReference type="ChEBI" id="CHEBI:15378"/>
        <dbReference type="ChEBI" id="CHEBI:30013"/>
        <dbReference type="ChEBI" id="CHEBI:30616"/>
        <dbReference type="ChEBI" id="CHEBI:61977"/>
        <dbReference type="ChEBI" id="CHEBI:456216"/>
        <dbReference type="EC" id="2.7.11.1"/>
    </reaction>
</comment>
<evidence type="ECO:0000256" key="4">
    <source>
        <dbReference type="ARBA" id="ARBA00022679"/>
    </source>
</evidence>
<dbReference type="SMART" id="SM00220">
    <property type="entry name" value="S_TKc"/>
    <property type="match status" value="1"/>
</dbReference>
<evidence type="ECO:0000259" key="14">
    <source>
        <dbReference type="PROSITE" id="PS50011"/>
    </source>
</evidence>
<evidence type="ECO:0000256" key="2">
    <source>
        <dbReference type="ARBA" id="ARBA00012513"/>
    </source>
</evidence>
<evidence type="ECO:0000256" key="10">
    <source>
        <dbReference type="ARBA" id="ARBA00047899"/>
    </source>
</evidence>
<evidence type="ECO:0000256" key="3">
    <source>
        <dbReference type="ARBA" id="ARBA00022527"/>
    </source>
</evidence>
<organism evidence="15 16">
    <name type="scientific">Paraphoma chrysanthemicola</name>
    <dbReference type="NCBI Taxonomy" id="798071"/>
    <lineage>
        <taxon>Eukaryota</taxon>
        <taxon>Fungi</taxon>
        <taxon>Dikarya</taxon>
        <taxon>Ascomycota</taxon>
        <taxon>Pezizomycotina</taxon>
        <taxon>Dothideomycetes</taxon>
        <taxon>Pleosporomycetidae</taxon>
        <taxon>Pleosporales</taxon>
        <taxon>Pleosporineae</taxon>
        <taxon>Phaeosphaeriaceae</taxon>
        <taxon>Paraphoma</taxon>
    </lineage>
</organism>
<dbReference type="GO" id="GO:0034045">
    <property type="term" value="C:phagophore assembly site membrane"/>
    <property type="evidence" value="ECO:0007669"/>
    <property type="project" value="UniProtKB-SubCell"/>
</dbReference>
<comment type="subcellular location">
    <subcellularLocation>
        <location evidence="1">Preautophagosomal structure membrane</location>
        <topology evidence="1">Peripheral membrane protein</topology>
    </subcellularLocation>
</comment>
<dbReference type="PANTHER" id="PTHR24348:SF22">
    <property type="entry name" value="NON-SPECIFIC SERINE_THREONINE PROTEIN KINASE"/>
    <property type="match status" value="1"/>
</dbReference>
<feature type="non-terminal residue" evidence="15">
    <location>
        <position position="213"/>
    </location>
</feature>
<keyword evidence="7 12" id="KW-0067">ATP-binding</keyword>
<comment type="caution">
    <text evidence="15">The sequence shown here is derived from an EMBL/GenBank/DDBJ whole genome shotgun (WGS) entry which is preliminary data.</text>
</comment>
<proteinExistence type="inferred from homology"/>
<keyword evidence="3 13" id="KW-0723">Serine/threonine-protein kinase</keyword>
<evidence type="ECO:0000256" key="9">
    <source>
        <dbReference type="ARBA" id="ARBA00030237"/>
    </source>
</evidence>
<reference evidence="15" key="1">
    <citation type="journal article" date="2021" name="Nat. Commun.">
        <title>Genetic determinants of endophytism in the Arabidopsis root mycobiome.</title>
        <authorList>
            <person name="Mesny F."/>
            <person name="Miyauchi S."/>
            <person name="Thiergart T."/>
            <person name="Pickel B."/>
            <person name="Atanasova L."/>
            <person name="Karlsson M."/>
            <person name="Huettel B."/>
            <person name="Barry K.W."/>
            <person name="Haridas S."/>
            <person name="Chen C."/>
            <person name="Bauer D."/>
            <person name="Andreopoulos W."/>
            <person name="Pangilinan J."/>
            <person name="LaButti K."/>
            <person name="Riley R."/>
            <person name="Lipzen A."/>
            <person name="Clum A."/>
            <person name="Drula E."/>
            <person name="Henrissat B."/>
            <person name="Kohler A."/>
            <person name="Grigoriev I.V."/>
            <person name="Martin F.M."/>
            <person name="Hacquard S."/>
        </authorList>
    </citation>
    <scope>NUCLEOTIDE SEQUENCE</scope>
    <source>
        <strain evidence="15">MPI-SDFR-AT-0120</strain>
    </source>
</reference>